<dbReference type="PROSITE" id="PS50102">
    <property type="entry name" value="RRM"/>
    <property type="match status" value="1"/>
</dbReference>
<proteinExistence type="predicted"/>
<sequence>MNIYVSKLSFDTTSESLKELFAEYGEITSANIITDRLTGFSRGFGFVEMTSENEGRKAIDELNDTEFEGKTINVSVARPRSDRNSGGWNNNRRGEGYNRSRY</sequence>
<evidence type="ECO:0000256" key="1">
    <source>
        <dbReference type="ARBA" id="ARBA00022884"/>
    </source>
</evidence>
<dbReference type="OrthoDB" id="9798855at2"/>
<dbReference type="PANTHER" id="PTHR48027">
    <property type="entry name" value="HETEROGENEOUS NUCLEAR RIBONUCLEOPROTEIN 87F-RELATED"/>
    <property type="match status" value="1"/>
</dbReference>
<feature type="compositionally biased region" description="Basic and acidic residues" evidence="2">
    <location>
        <begin position="92"/>
        <end position="102"/>
    </location>
</feature>
<feature type="domain" description="RRM" evidence="3">
    <location>
        <begin position="1"/>
        <end position="79"/>
    </location>
</feature>
<dbReference type="Proteomes" id="UP000266441">
    <property type="component" value="Unassembled WGS sequence"/>
</dbReference>
<name>A0A399CZB8_9BACT</name>
<dbReference type="RefSeq" id="WP_119350651.1">
    <property type="nucleotide sequence ID" value="NZ_JBFHKJ010000004.1"/>
</dbReference>
<dbReference type="InterPro" id="IPR000504">
    <property type="entry name" value="RRM_dom"/>
</dbReference>
<dbReference type="InterPro" id="IPR052462">
    <property type="entry name" value="SLIRP/GR-RBP-like"/>
</dbReference>
<dbReference type="SUPFAM" id="SSF54928">
    <property type="entry name" value="RNA-binding domain, RBD"/>
    <property type="match status" value="1"/>
</dbReference>
<evidence type="ECO:0000256" key="2">
    <source>
        <dbReference type="SAM" id="MobiDB-lite"/>
    </source>
</evidence>
<feature type="region of interest" description="Disordered" evidence="2">
    <location>
        <begin position="76"/>
        <end position="102"/>
    </location>
</feature>
<gene>
    <name evidence="4" type="ORF">D1164_14125</name>
</gene>
<dbReference type="InterPro" id="IPR012677">
    <property type="entry name" value="Nucleotide-bd_a/b_plait_sf"/>
</dbReference>
<keyword evidence="5" id="KW-1185">Reference proteome</keyword>
<dbReference type="AlphaFoldDB" id="A0A399CZB8"/>
<evidence type="ECO:0000259" key="3">
    <source>
        <dbReference type="PROSITE" id="PS50102"/>
    </source>
</evidence>
<evidence type="ECO:0000313" key="5">
    <source>
        <dbReference type="Proteomes" id="UP000266441"/>
    </source>
</evidence>
<dbReference type="CDD" id="cd21608">
    <property type="entry name" value="RRM2_NsCP33_like"/>
    <property type="match status" value="1"/>
</dbReference>
<dbReference type="GO" id="GO:0003723">
    <property type="term" value="F:RNA binding"/>
    <property type="evidence" value="ECO:0007669"/>
    <property type="project" value="UniProtKB-KW"/>
</dbReference>
<evidence type="ECO:0000313" key="4">
    <source>
        <dbReference type="EMBL" id="RIH64493.1"/>
    </source>
</evidence>
<keyword evidence="1" id="KW-0694">RNA-binding</keyword>
<organism evidence="4 5">
    <name type="scientific">Mariniphaga sediminis</name>
    <dbReference type="NCBI Taxonomy" id="1628158"/>
    <lineage>
        <taxon>Bacteria</taxon>
        <taxon>Pseudomonadati</taxon>
        <taxon>Bacteroidota</taxon>
        <taxon>Bacteroidia</taxon>
        <taxon>Marinilabiliales</taxon>
        <taxon>Prolixibacteraceae</taxon>
        <taxon>Mariniphaga</taxon>
    </lineage>
</organism>
<dbReference type="Pfam" id="PF00076">
    <property type="entry name" value="RRM_1"/>
    <property type="match status" value="1"/>
</dbReference>
<accession>A0A399CZB8</accession>
<comment type="caution">
    <text evidence="4">The sequence shown here is derived from an EMBL/GenBank/DDBJ whole genome shotgun (WGS) entry which is preliminary data.</text>
</comment>
<dbReference type="Gene3D" id="3.30.70.330">
    <property type="match status" value="1"/>
</dbReference>
<dbReference type="InterPro" id="IPR035979">
    <property type="entry name" value="RBD_domain_sf"/>
</dbReference>
<dbReference type="SMART" id="SM00360">
    <property type="entry name" value="RRM"/>
    <property type="match status" value="1"/>
</dbReference>
<protein>
    <submittedName>
        <fullName evidence="4">RNA-binding protein</fullName>
    </submittedName>
</protein>
<dbReference type="EMBL" id="QWET01000010">
    <property type="protein sequence ID" value="RIH64493.1"/>
    <property type="molecule type" value="Genomic_DNA"/>
</dbReference>
<reference evidence="4 5" key="1">
    <citation type="journal article" date="2015" name="Int. J. Syst. Evol. Microbiol.">
        <title>Mariniphaga sediminis sp. nov., isolated from coastal sediment.</title>
        <authorList>
            <person name="Wang F.Q."/>
            <person name="Shen Q.Y."/>
            <person name="Chen G.J."/>
            <person name="Du Z.J."/>
        </authorList>
    </citation>
    <scope>NUCLEOTIDE SEQUENCE [LARGE SCALE GENOMIC DNA]</scope>
    <source>
        <strain evidence="4 5">SY21</strain>
    </source>
</reference>
<dbReference type="InterPro" id="IPR048289">
    <property type="entry name" value="RRM2_NsCP33-like"/>
</dbReference>